<dbReference type="EMBL" id="MU150437">
    <property type="protein sequence ID" value="KAF9456309.1"/>
    <property type="molecule type" value="Genomic_DNA"/>
</dbReference>
<name>A0A9P6CCQ5_9AGAR</name>
<reference evidence="1" key="1">
    <citation type="submission" date="2020-11" db="EMBL/GenBank/DDBJ databases">
        <authorList>
            <consortium name="DOE Joint Genome Institute"/>
            <person name="Ahrendt S."/>
            <person name="Riley R."/>
            <person name="Andreopoulos W."/>
            <person name="Labutti K."/>
            <person name="Pangilinan J."/>
            <person name="Ruiz-Duenas F.J."/>
            <person name="Barrasa J.M."/>
            <person name="Sanchez-Garcia M."/>
            <person name="Camarero S."/>
            <person name="Miyauchi S."/>
            <person name="Serrano A."/>
            <person name="Linde D."/>
            <person name="Babiker R."/>
            <person name="Drula E."/>
            <person name="Ayuso-Fernandez I."/>
            <person name="Pacheco R."/>
            <person name="Padilla G."/>
            <person name="Ferreira P."/>
            <person name="Barriuso J."/>
            <person name="Kellner H."/>
            <person name="Castanera R."/>
            <person name="Alfaro M."/>
            <person name="Ramirez L."/>
            <person name="Pisabarro A.G."/>
            <person name="Kuo A."/>
            <person name="Tritt A."/>
            <person name="Lipzen A."/>
            <person name="He G."/>
            <person name="Yan M."/>
            <person name="Ng V."/>
            <person name="Cullen D."/>
            <person name="Martin F."/>
            <person name="Rosso M.-N."/>
            <person name="Henrissat B."/>
            <person name="Hibbett D."/>
            <person name="Martinez A.T."/>
            <person name="Grigoriev I.V."/>
        </authorList>
    </citation>
    <scope>NUCLEOTIDE SEQUENCE</scope>
    <source>
        <strain evidence="1">CBS 247.69</strain>
    </source>
</reference>
<accession>A0A9P6CCQ5</accession>
<proteinExistence type="predicted"/>
<evidence type="ECO:0000313" key="1">
    <source>
        <dbReference type="EMBL" id="KAF9456309.1"/>
    </source>
</evidence>
<keyword evidence="2" id="KW-1185">Reference proteome</keyword>
<evidence type="ECO:0000313" key="2">
    <source>
        <dbReference type="Proteomes" id="UP000807353"/>
    </source>
</evidence>
<organism evidence="1 2">
    <name type="scientific">Collybia nuda</name>
    <dbReference type="NCBI Taxonomy" id="64659"/>
    <lineage>
        <taxon>Eukaryota</taxon>
        <taxon>Fungi</taxon>
        <taxon>Dikarya</taxon>
        <taxon>Basidiomycota</taxon>
        <taxon>Agaricomycotina</taxon>
        <taxon>Agaricomycetes</taxon>
        <taxon>Agaricomycetidae</taxon>
        <taxon>Agaricales</taxon>
        <taxon>Tricholomatineae</taxon>
        <taxon>Clitocybaceae</taxon>
        <taxon>Collybia</taxon>
    </lineage>
</organism>
<sequence length="67" mass="7552">MSICAPGHVYLFLTYYSITMCWMYSAKRLSVVCTTSLNNFGLDVLLANGKCSASLYPIRGHQNLRRT</sequence>
<gene>
    <name evidence="1" type="ORF">BDZ94DRAFT_1276000</name>
</gene>
<comment type="caution">
    <text evidence="1">The sequence shown here is derived from an EMBL/GenBank/DDBJ whole genome shotgun (WGS) entry which is preliminary data.</text>
</comment>
<dbReference type="AlphaFoldDB" id="A0A9P6CCQ5"/>
<dbReference type="Proteomes" id="UP000807353">
    <property type="component" value="Unassembled WGS sequence"/>
</dbReference>
<protein>
    <submittedName>
        <fullName evidence="1">Uncharacterized protein</fullName>
    </submittedName>
</protein>